<dbReference type="GO" id="GO:0140291">
    <property type="term" value="P:peptidyl-glutamate ADP-deribosylation"/>
    <property type="evidence" value="ECO:0007669"/>
    <property type="project" value="TreeGrafter"/>
</dbReference>
<evidence type="ECO:0000313" key="4">
    <source>
        <dbReference type="Proteomes" id="UP000009026"/>
    </source>
</evidence>
<dbReference type="CDD" id="cd02901">
    <property type="entry name" value="Macro_Poa1p-like"/>
    <property type="match status" value="1"/>
</dbReference>
<comment type="catalytic activity">
    <reaction evidence="1">
        <text>an N-(ADP-alpha-D-ribosyl)-thymidine in DNA + H2O = a thymidine in DNA + ADP-D-ribose</text>
        <dbReference type="Rhea" id="RHEA:71655"/>
        <dbReference type="Rhea" id="RHEA-COMP:13556"/>
        <dbReference type="Rhea" id="RHEA-COMP:18051"/>
        <dbReference type="ChEBI" id="CHEBI:15377"/>
        <dbReference type="ChEBI" id="CHEBI:57967"/>
        <dbReference type="ChEBI" id="CHEBI:137386"/>
        <dbReference type="ChEBI" id="CHEBI:191199"/>
    </reaction>
    <physiologicalReaction direction="left-to-right" evidence="1">
        <dbReference type="Rhea" id="RHEA:71656"/>
    </physiologicalReaction>
</comment>
<dbReference type="InterPro" id="IPR050892">
    <property type="entry name" value="ADP-ribose_metab_enzymes"/>
</dbReference>
<proteinExistence type="predicted"/>
<protein>
    <submittedName>
        <fullName evidence="3">Appr-1-p processing domain protein</fullName>
    </submittedName>
</protein>
<keyword evidence="4" id="KW-1185">Reference proteome</keyword>
<feature type="domain" description="Macro" evidence="2">
    <location>
        <begin position="1"/>
        <end position="152"/>
    </location>
</feature>
<dbReference type="SMART" id="SM00506">
    <property type="entry name" value="A1pp"/>
    <property type="match status" value="1"/>
</dbReference>
<dbReference type="OrthoDB" id="9780211at2"/>
<dbReference type="PANTHER" id="PTHR12521">
    <property type="entry name" value="PROTEIN C6ORF130"/>
    <property type="match status" value="1"/>
</dbReference>
<dbReference type="Proteomes" id="UP000009026">
    <property type="component" value="Chromosome"/>
</dbReference>
<dbReference type="KEGG" id="mym:A176_000212"/>
<reference evidence="3 4" key="1">
    <citation type="journal article" date="2016" name="PLoS ONE">
        <title>Complete Genome Sequence and Comparative Genomics of a Novel Myxobacterium Myxococcus hansupus.</title>
        <authorList>
            <person name="Sharma G."/>
            <person name="Narwani T."/>
            <person name="Subramanian S."/>
        </authorList>
    </citation>
    <scope>NUCLEOTIDE SEQUENCE [LARGE SCALE GENOMIC DNA]</scope>
    <source>
        <strain evidence="4">mixupus</strain>
    </source>
</reference>
<dbReference type="PROSITE" id="PS51154">
    <property type="entry name" value="MACRO"/>
    <property type="match status" value="1"/>
</dbReference>
<dbReference type="eggNOG" id="COG3465">
    <property type="taxonomic scope" value="Bacteria"/>
</dbReference>
<dbReference type="InterPro" id="IPR002589">
    <property type="entry name" value="Macro_dom"/>
</dbReference>
<dbReference type="Pfam" id="PF01661">
    <property type="entry name" value="Macro"/>
    <property type="match status" value="1"/>
</dbReference>
<name>A0A0H4WPN6_9BACT</name>
<accession>A0A0H4WPN6</accession>
<dbReference type="STRING" id="1297742.A176_000212"/>
<evidence type="ECO:0000259" key="2">
    <source>
        <dbReference type="PROSITE" id="PS51154"/>
    </source>
</evidence>
<dbReference type="PANTHER" id="PTHR12521:SF0">
    <property type="entry name" value="ADP-RIBOSE GLYCOHYDROLASE OARD1"/>
    <property type="match status" value="1"/>
</dbReference>
<dbReference type="RefSeq" id="WP_002633348.1">
    <property type="nucleotide sequence ID" value="NZ_CP012109.1"/>
</dbReference>
<sequence length="156" mass="16886">MPTLFVSGDLLQQDGLQALAHGCNCAGAMGKGIAVEFRARFPEMYVEYKQRCADGRFKLGDVFTWTAANVTVFNLGTQKTWRTKADLQAIKSSLSTMVKQAETLGISRIGLPRIGAGLGGLPWEPVRELLQGIGETTPVTLVVFEKYVPGAVVELP</sequence>
<evidence type="ECO:0000313" key="3">
    <source>
        <dbReference type="EMBL" id="AKQ63300.1"/>
    </source>
</evidence>
<evidence type="ECO:0000256" key="1">
    <source>
        <dbReference type="ARBA" id="ARBA00035885"/>
    </source>
</evidence>
<organism evidence="3 4">
    <name type="scientific">Pseudomyxococcus hansupus</name>
    <dbReference type="NCBI Taxonomy" id="1297742"/>
    <lineage>
        <taxon>Bacteria</taxon>
        <taxon>Pseudomonadati</taxon>
        <taxon>Myxococcota</taxon>
        <taxon>Myxococcia</taxon>
        <taxon>Myxococcales</taxon>
        <taxon>Cystobacterineae</taxon>
        <taxon>Myxococcaceae</taxon>
        <taxon>Pseudomyxococcus</taxon>
    </lineage>
</organism>
<dbReference type="InterPro" id="IPR043472">
    <property type="entry name" value="Macro_dom-like"/>
</dbReference>
<dbReference type="EMBL" id="CP012109">
    <property type="protein sequence ID" value="AKQ63300.1"/>
    <property type="molecule type" value="Genomic_DNA"/>
</dbReference>
<dbReference type="SUPFAM" id="SSF52949">
    <property type="entry name" value="Macro domain-like"/>
    <property type="match status" value="1"/>
</dbReference>
<dbReference type="AlphaFoldDB" id="A0A0H4WPN6"/>
<gene>
    <name evidence="3" type="ORF">A176_000212</name>
</gene>
<dbReference type="Gene3D" id="3.40.220.10">
    <property type="entry name" value="Leucine Aminopeptidase, subunit E, domain 1"/>
    <property type="match status" value="1"/>
</dbReference>
<dbReference type="PATRIC" id="fig|1297742.4.peg.220"/>